<dbReference type="EMBL" id="JACHIA010000004">
    <property type="protein sequence ID" value="MBB6070343.1"/>
    <property type="molecule type" value="Genomic_DNA"/>
</dbReference>
<gene>
    <name evidence="2" type="ORF">HNQ61_001962</name>
</gene>
<dbReference type="Proteomes" id="UP000582837">
    <property type="component" value="Unassembled WGS sequence"/>
</dbReference>
<keyword evidence="3" id="KW-1185">Reference proteome</keyword>
<evidence type="ECO:0000313" key="2">
    <source>
        <dbReference type="EMBL" id="MBB6070343.1"/>
    </source>
</evidence>
<evidence type="ECO:0000313" key="3">
    <source>
        <dbReference type="Proteomes" id="UP000582837"/>
    </source>
</evidence>
<organism evidence="2 3">
    <name type="scientific">Longimicrobium terrae</name>
    <dbReference type="NCBI Taxonomy" id="1639882"/>
    <lineage>
        <taxon>Bacteria</taxon>
        <taxon>Pseudomonadati</taxon>
        <taxon>Gemmatimonadota</taxon>
        <taxon>Longimicrobiia</taxon>
        <taxon>Longimicrobiales</taxon>
        <taxon>Longimicrobiaceae</taxon>
        <taxon>Longimicrobium</taxon>
    </lineage>
</organism>
<sequence>MNRTPQPGDRVAWSEHGRGVVVDGDTAPAPRRRPTVAILGPEGFRHVTRIPASLLYSTPRLHARSDRP</sequence>
<reference evidence="2 3" key="1">
    <citation type="submission" date="2020-08" db="EMBL/GenBank/DDBJ databases">
        <title>Genomic Encyclopedia of Type Strains, Phase IV (KMG-IV): sequencing the most valuable type-strain genomes for metagenomic binning, comparative biology and taxonomic classification.</title>
        <authorList>
            <person name="Goeker M."/>
        </authorList>
    </citation>
    <scope>NUCLEOTIDE SEQUENCE [LARGE SCALE GENOMIC DNA]</scope>
    <source>
        <strain evidence="2 3">DSM 29007</strain>
    </source>
</reference>
<dbReference type="RefSeq" id="WP_170035731.1">
    <property type="nucleotide sequence ID" value="NZ_JABDTL010000001.1"/>
</dbReference>
<protein>
    <submittedName>
        <fullName evidence="2">Uncharacterized protein</fullName>
    </submittedName>
</protein>
<accession>A0A841GWV4</accession>
<name>A0A841GWV4_9BACT</name>
<evidence type="ECO:0000256" key="1">
    <source>
        <dbReference type="SAM" id="MobiDB-lite"/>
    </source>
</evidence>
<dbReference type="AlphaFoldDB" id="A0A841GWV4"/>
<comment type="caution">
    <text evidence="2">The sequence shown here is derived from an EMBL/GenBank/DDBJ whole genome shotgun (WGS) entry which is preliminary data.</text>
</comment>
<feature type="region of interest" description="Disordered" evidence="1">
    <location>
        <begin position="1"/>
        <end position="33"/>
    </location>
</feature>
<proteinExistence type="predicted"/>